<evidence type="ECO:0000313" key="1">
    <source>
        <dbReference type="EnsemblMetazoa" id="AQUA014187-PA"/>
    </source>
</evidence>
<name>A0A182XQQ0_ANOQN</name>
<dbReference type="VEuPathDB" id="VectorBase:AQUA014187"/>
<sequence>RAFGSEREKQHTIRNNADSGCVRLRRISFPCRVPIVGWRFSESVENVSFRTAHFRKHRTTAHCLDAIRCGF</sequence>
<reference evidence="1" key="1">
    <citation type="submission" date="2020-05" db="UniProtKB">
        <authorList>
            <consortium name="EnsemblMetazoa"/>
        </authorList>
    </citation>
    <scope>IDENTIFICATION</scope>
    <source>
        <strain evidence="1">SANGQUA</strain>
    </source>
</reference>
<proteinExistence type="predicted"/>
<dbReference type="AlphaFoldDB" id="A0A182XQQ0"/>
<keyword evidence="2" id="KW-1185">Reference proteome</keyword>
<evidence type="ECO:0000313" key="2">
    <source>
        <dbReference type="Proteomes" id="UP000076407"/>
    </source>
</evidence>
<organism evidence="1 2">
    <name type="scientific">Anopheles quadriannulatus</name>
    <name type="common">Mosquito</name>
    <dbReference type="NCBI Taxonomy" id="34691"/>
    <lineage>
        <taxon>Eukaryota</taxon>
        <taxon>Metazoa</taxon>
        <taxon>Ecdysozoa</taxon>
        <taxon>Arthropoda</taxon>
        <taxon>Hexapoda</taxon>
        <taxon>Insecta</taxon>
        <taxon>Pterygota</taxon>
        <taxon>Neoptera</taxon>
        <taxon>Endopterygota</taxon>
        <taxon>Diptera</taxon>
        <taxon>Nematocera</taxon>
        <taxon>Culicoidea</taxon>
        <taxon>Culicidae</taxon>
        <taxon>Anophelinae</taxon>
        <taxon>Anopheles</taxon>
    </lineage>
</organism>
<dbReference type="EnsemblMetazoa" id="AQUA014187-RA">
    <property type="protein sequence ID" value="AQUA014187-PA"/>
    <property type="gene ID" value="AQUA014187"/>
</dbReference>
<accession>A0A182XQQ0</accession>
<dbReference type="Proteomes" id="UP000076407">
    <property type="component" value="Unassembled WGS sequence"/>
</dbReference>
<protein>
    <submittedName>
        <fullName evidence="1">Uncharacterized protein</fullName>
    </submittedName>
</protein>